<reference evidence="1" key="1">
    <citation type="submission" date="2019-08" db="EMBL/GenBank/DDBJ databases">
        <authorList>
            <person name="Kucharzyk K."/>
            <person name="Murdoch R.W."/>
            <person name="Higgins S."/>
            <person name="Loffler F."/>
        </authorList>
    </citation>
    <scope>NUCLEOTIDE SEQUENCE</scope>
</reference>
<evidence type="ECO:0000313" key="1">
    <source>
        <dbReference type="EMBL" id="MPM57637.1"/>
    </source>
</evidence>
<name>A0A645AWV7_9ZZZZ</name>
<gene>
    <name evidence="1" type="ORF">SDC9_104460</name>
</gene>
<organism evidence="1">
    <name type="scientific">bioreactor metagenome</name>
    <dbReference type="NCBI Taxonomy" id="1076179"/>
    <lineage>
        <taxon>unclassified sequences</taxon>
        <taxon>metagenomes</taxon>
        <taxon>ecological metagenomes</taxon>
    </lineage>
</organism>
<proteinExistence type="predicted"/>
<comment type="caution">
    <text evidence="1">The sequence shown here is derived from an EMBL/GenBank/DDBJ whole genome shotgun (WGS) entry which is preliminary data.</text>
</comment>
<dbReference type="EMBL" id="VSSQ01016371">
    <property type="protein sequence ID" value="MPM57637.1"/>
    <property type="molecule type" value="Genomic_DNA"/>
</dbReference>
<protein>
    <submittedName>
        <fullName evidence="1">Uncharacterized protein</fullName>
    </submittedName>
</protein>
<sequence length="79" mass="8208">MMRRLTEYSAIIVKIPANKAGIFSLVCRMPVTTPAKAPAMPATKMAVSGLKPLVNNAAATAAPNGKLPSTVKSAISRTL</sequence>
<dbReference type="AlphaFoldDB" id="A0A645AWV7"/>
<accession>A0A645AWV7</accession>